<dbReference type="EMBL" id="LAZR01016019">
    <property type="protein sequence ID" value="KKM06333.1"/>
    <property type="molecule type" value="Genomic_DNA"/>
</dbReference>
<dbReference type="AlphaFoldDB" id="A0A0F9K550"/>
<gene>
    <name evidence="1" type="ORF">LCGC14_1745030</name>
</gene>
<protein>
    <submittedName>
        <fullName evidence="1">Uncharacterized protein</fullName>
    </submittedName>
</protein>
<name>A0A0F9K550_9ZZZZ</name>
<reference evidence="1" key="1">
    <citation type="journal article" date="2015" name="Nature">
        <title>Complex archaea that bridge the gap between prokaryotes and eukaryotes.</title>
        <authorList>
            <person name="Spang A."/>
            <person name="Saw J.H."/>
            <person name="Jorgensen S.L."/>
            <person name="Zaremba-Niedzwiedzka K."/>
            <person name="Martijn J."/>
            <person name="Lind A.E."/>
            <person name="van Eijk R."/>
            <person name="Schleper C."/>
            <person name="Guy L."/>
            <person name="Ettema T.J."/>
        </authorList>
    </citation>
    <scope>NUCLEOTIDE SEQUENCE</scope>
</reference>
<sequence length="190" mass="20854">MWERRVKLHPVVSKRRDCREVLPGVSYSVRLSSPLWVTEKGCCVAEADNQGNTVMSNENDETGSGGRETMTALNRAATELEACGRGIRRSVDAILRSCNTPGTKAAAHRDLLVEKVAELRHLSALCSSSAARLNDCRCRLNCDGSRDEVLKELLGVSQSLGDQLRSEQRDALRTLRLLDPEQPGPRSPVA</sequence>
<proteinExistence type="predicted"/>
<comment type="caution">
    <text evidence="1">The sequence shown here is derived from an EMBL/GenBank/DDBJ whole genome shotgun (WGS) entry which is preliminary data.</text>
</comment>
<organism evidence="1">
    <name type="scientific">marine sediment metagenome</name>
    <dbReference type="NCBI Taxonomy" id="412755"/>
    <lineage>
        <taxon>unclassified sequences</taxon>
        <taxon>metagenomes</taxon>
        <taxon>ecological metagenomes</taxon>
    </lineage>
</organism>
<accession>A0A0F9K550</accession>
<evidence type="ECO:0000313" key="1">
    <source>
        <dbReference type="EMBL" id="KKM06333.1"/>
    </source>
</evidence>